<keyword evidence="2" id="KW-1185">Reference proteome</keyword>
<dbReference type="AlphaFoldDB" id="A0A1E7ZBC4"/>
<accession>A0A1E7ZBC4</accession>
<dbReference type="Proteomes" id="UP000175691">
    <property type="component" value="Unassembled WGS sequence"/>
</dbReference>
<organism evidence="1 2">
    <name type="scientific">Alteromonas confluentis</name>
    <dbReference type="NCBI Taxonomy" id="1656094"/>
    <lineage>
        <taxon>Bacteria</taxon>
        <taxon>Pseudomonadati</taxon>
        <taxon>Pseudomonadota</taxon>
        <taxon>Gammaproteobacteria</taxon>
        <taxon>Alteromonadales</taxon>
        <taxon>Alteromonadaceae</taxon>
        <taxon>Alteromonas/Salinimonas group</taxon>
        <taxon>Alteromonas</taxon>
    </lineage>
</organism>
<evidence type="ECO:0000313" key="1">
    <source>
        <dbReference type="EMBL" id="OFC70809.1"/>
    </source>
</evidence>
<reference evidence="1 2" key="1">
    <citation type="submission" date="2016-08" db="EMBL/GenBank/DDBJ databases">
        <authorList>
            <person name="Seilhamer J.J."/>
        </authorList>
    </citation>
    <scope>NUCLEOTIDE SEQUENCE [LARGE SCALE GENOMIC DNA]</scope>
    <source>
        <strain evidence="1 2">KCTC 42603</strain>
    </source>
</reference>
<protein>
    <submittedName>
        <fullName evidence="1">Uncharacterized protein</fullName>
    </submittedName>
</protein>
<dbReference type="EMBL" id="MDHN01000022">
    <property type="protein sequence ID" value="OFC70809.1"/>
    <property type="molecule type" value="Genomic_DNA"/>
</dbReference>
<name>A0A1E7ZBC4_9ALTE</name>
<gene>
    <name evidence="1" type="ORF">BFC18_11390</name>
</gene>
<dbReference type="RefSeq" id="WP_070125440.1">
    <property type="nucleotide sequence ID" value="NZ_MDHN01000022.1"/>
</dbReference>
<proteinExistence type="predicted"/>
<dbReference type="STRING" id="1656094.BFC18_11390"/>
<evidence type="ECO:0000313" key="2">
    <source>
        <dbReference type="Proteomes" id="UP000175691"/>
    </source>
</evidence>
<comment type="caution">
    <text evidence="1">The sequence shown here is derived from an EMBL/GenBank/DDBJ whole genome shotgun (WGS) entry which is preliminary data.</text>
</comment>
<sequence>MTLDLDNLVKTTIASYKYEPALSLSVFDDEPIIIEKLIFARTEHDIKQHLLLLLACCNSRNELPSEVFHSYWENFYSRLDPTSQSDKEFLKNHLDSCNFRLIRAMNNSGDFERFDSFIDILIFAEDLDKLILLHHCTFEVLTVEFNHPVYEKRPVPEFLVKCLTNLQLSYYPEYLLKSLSSSSVWLRSHIKHVIDECLREPHKFMEILATYPEFGKKVRQNIRQHICEDKSFTECVKTVTGTKREFLIKSLIQ</sequence>